<organism evidence="1 2">
    <name type="scientific">Actinosynnema mirum (strain ATCC 29888 / DSM 43827 / JCM 3225 / NBRC 14064 / NCIMB 13271 / NRRL B-12336 / IMRU 3971 / 101)</name>
    <dbReference type="NCBI Taxonomy" id="446462"/>
    <lineage>
        <taxon>Bacteria</taxon>
        <taxon>Bacillati</taxon>
        <taxon>Actinomycetota</taxon>
        <taxon>Actinomycetes</taxon>
        <taxon>Pseudonocardiales</taxon>
        <taxon>Pseudonocardiaceae</taxon>
        <taxon>Actinosynnema</taxon>
    </lineage>
</organism>
<dbReference type="Proteomes" id="UP000002213">
    <property type="component" value="Chromosome"/>
</dbReference>
<name>C6WC57_ACTMD</name>
<dbReference type="EMBL" id="CP001630">
    <property type="protein sequence ID" value="ACU39445.1"/>
    <property type="molecule type" value="Genomic_DNA"/>
</dbReference>
<evidence type="ECO:0000313" key="2">
    <source>
        <dbReference type="Proteomes" id="UP000002213"/>
    </source>
</evidence>
<evidence type="ECO:0000313" key="1">
    <source>
        <dbReference type="EMBL" id="ACU39445.1"/>
    </source>
</evidence>
<accession>C6WC57</accession>
<dbReference type="KEGG" id="ami:Amir_5629"/>
<gene>
    <name evidence="1" type="ordered locus">Amir_5629</name>
</gene>
<reference evidence="1 2" key="1">
    <citation type="journal article" date="2009" name="Stand. Genomic Sci.">
        <title>Complete genome sequence of Actinosynnema mirum type strain (101).</title>
        <authorList>
            <person name="Land M."/>
            <person name="Lapidus A."/>
            <person name="Mayilraj S."/>
            <person name="Chen F."/>
            <person name="Copeland A."/>
            <person name="Del Rio T.G."/>
            <person name="Nolan M."/>
            <person name="Lucas S."/>
            <person name="Tice H."/>
            <person name="Cheng J.F."/>
            <person name="Chertkov O."/>
            <person name="Bruce D."/>
            <person name="Goodwin L."/>
            <person name="Pitluck S."/>
            <person name="Rohde M."/>
            <person name="Goker M."/>
            <person name="Pati A."/>
            <person name="Ivanova N."/>
            <person name="Mavromatis K."/>
            <person name="Chen A."/>
            <person name="Palaniappan K."/>
            <person name="Hauser L."/>
            <person name="Chang Y.J."/>
            <person name="Jeffries C.C."/>
            <person name="Brettin T."/>
            <person name="Detter J.C."/>
            <person name="Han C."/>
            <person name="Chain P."/>
            <person name="Tindall B.J."/>
            <person name="Bristow J."/>
            <person name="Eisen J.A."/>
            <person name="Markowitz V."/>
            <person name="Hugenholtz P."/>
            <person name="Kyrpides N.C."/>
            <person name="Klenk H.P."/>
        </authorList>
    </citation>
    <scope>NUCLEOTIDE SEQUENCE [LARGE SCALE GENOMIC DNA]</scope>
    <source>
        <strain evidence="2">ATCC 29888 / DSM 43827 / JCM 3225 / NBRC 14064 / NCIMB 13271 / NRRL B-12336 / IMRU 3971 / 101</strain>
    </source>
</reference>
<keyword evidence="2" id="KW-1185">Reference proteome</keyword>
<dbReference type="AlphaFoldDB" id="C6WC57"/>
<dbReference type="OrthoDB" id="9977107at2"/>
<dbReference type="HOGENOM" id="CLU_2204433_0_0_11"/>
<dbReference type="RefSeq" id="WP_015804330.1">
    <property type="nucleotide sequence ID" value="NC_013093.1"/>
</dbReference>
<sequence>MAATAVTLNRLDHRTAAVKATPVACDAVNGNKVANSGSLRLEFTSSAGGTVTISFPNAVDGQAVTPLTYTFTGAQTRIAAGWPPNIYGPELQFTASVNTITVLAEEV</sequence>
<dbReference type="STRING" id="446462.Amir_5629"/>
<protein>
    <submittedName>
        <fullName evidence="1">Uncharacterized protein</fullName>
    </submittedName>
</protein>
<proteinExistence type="predicted"/>